<dbReference type="GO" id="GO:0006513">
    <property type="term" value="P:protein monoubiquitination"/>
    <property type="evidence" value="ECO:0007669"/>
    <property type="project" value="TreeGrafter"/>
</dbReference>
<proteinExistence type="predicted"/>
<reference evidence="1" key="1">
    <citation type="submission" date="2018-11" db="EMBL/GenBank/DDBJ databases">
        <authorList>
            <person name="Alioto T."/>
            <person name="Alioto T."/>
        </authorList>
    </citation>
    <scope>NUCLEOTIDE SEQUENCE</scope>
</reference>
<dbReference type="PANTHER" id="PTHR25462:SF229">
    <property type="entry name" value="TRANSCRIPTION INTERMEDIARY FACTOR 1-BETA"/>
    <property type="match status" value="1"/>
</dbReference>
<gene>
    <name evidence="1" type="ORF">MGAL_10B089901</name>
</gene>
<evidence type="ECO:0000313" key="1">
    <source>
        <dbReference type="EMBL" id="VDI24359.1"/>
    </source>
</evidence>
<evidence type="ECO:0008006" key="3">
    <source>
        <dbReference type="Google" id="ProtNLM"/>
    </source>
</evidence>
<protein>
    <recommendedName>
        <fullName evidence="3">B box-type domain-containing protein</fullName>
    </recommendedName>
</protein>
<dbReference type="EMBL" id="UYJE01004022">
    <property type="protein sequence ID" value="VDI24359.1"/>
    <property type="molecule type" value="Genomic_DNA"/>
</dbReference>
<comment type="caution">
    <text evidence="1">The sequence shown here is derived from an EMBL/GenBank/DDBJ whole genome shotgun (WGS) entry which is preliminary data.</text>
</comment>
<organism evidence="1 2">
    <name type="scientific">Mytilus galloprovincialis</name>
    <name type="common">Mediterranean mussel</name>
    <dbReference type="NCBI Taxonomy" id="29158"/>
    <lineage>
        <taxon>Eukaryota</taxon>
        <taxon>Metazoa</taxon>
        <taxon>Spiralia</taxon>
        <taxon>Lophotrochozoa</taxon>
        <taxon>Mollusca</taxon>
        <taxon>Bivalvia</taxon>
        <taxon>Autobranchia</taxon>
        <taxon>Pteriomorphia</taxon>
        <taxon>Mytilida</taxon>
        <taxon>Mytiloidea</taxon>
        <taxon>Mytilidae</taxon>
        <taxon>Mytilinae</taxon>
        <taxon>Mytilus</taxon>
    </lineage>
</organism>
<dbReference type="Gene3D" id="3.30.160.60">
    <property type="entry name" value="Classic Zinc Finger"/>
    <property type="match status" value="1"/>
</dbReference>
<dbReference type="InterPro" id="IPR047153">
    <property type="entry name" value="TRIM45/56/19-like"/>
</dbReference>
<dbReference type="OrthoDB" id="9992988at2759"/>
<keyword evidence="2" id="KW-1185">Reference proteome</keyword>
<dbReference type="PANTHER" id="PTHR25462">
    <property type="entry name" value="BONUS, ISOFORM C-RELATED"/>
    <property type="match status" value="1"/>
</dbReference>
<evidence type="ECO:0000313" key="2">
    <source>
        <dbReference type="Proteomes" id="UP000596742"/>
    </source>
</evidence>
<dbReference type="AlphaFoldDB" id="A0A8B6DUS4"/>
<dbReference type="GO" id="GO:0061630">
    <property type="term" value="F:ubiquitin protein ligase activity"/>
    <property type="evidence" value="ECO:0007669"/>
    <property type="project" value="TreeGrafter"/>
</dbReference>
<name>A0A8B6DUS4_MYTGA</name>
<sequence>MASNAKCSPCSAEGKSMVPFRFCSDCEEMLCKDCVVYHMKFKATKSHHLIEASLIKTTIPSTNKYSTIHKDGFLDFYCVNHDKVCCRPCIPGNHQSCKDVIPLEVASQSIKASHLLADMTSVWKNMNETLCCFDKDQENNIIDLEKMENNILQQIGIIKIDFLKKIEKLEQNFKTDLAIVKNKSLNKSIKTP</sequence>
<dbReference type="SUPFAM" id="SSF57845">
    <property type="entry name" value="B-box zinc-binding domain"/>
    <property type="match status" value="1"/>
</dbReference>
<accession>A0A8B6DUS4</accession>
<dbReference type="Proteomes" id="UP000596742">
    <property type="component" value="Unassembled WGS sequence"/>
</dbReference>